<dbReference type="PANTHER" id="PTHR42760:SF133">
    <property type="entry name" value="3-OXOACYL-[ACYL-CARRIER-PROTEIN] REDUCTASE"/>
    <property type="match status" value="1"/>
</dbReference>
<protein>
    <submittedName>
        <fullName evidence="4">Oxidoreductase</fullName>
    </submittedName>
</protein>
<evidence type="ECO:0000256" key="1">
    <source>
        <dbReference type="ARBA" id="ARBA00006484"/>
    </source>
</evidence>
<dbReference type="PRINTS" id="PR00080">
    <property type="entry name" value="SDRFAMILY"/>
</dbReference>
<dbReference type="RefSeq" id="WP_264190252.1">
    <property type="nucleotide sequence ID" value="NZ_BAAAEO010000005.1"/>
</dbReference>
<keyword evidence="2" id="KW-0560">Oxidoreductase</keyword>
<evidence type="ECO:0000313" key="4">
    <source>
        <dbReference type="EMBL" id="GAA0561930.1"/>
    </source>
</evidence>
<dbReference type="InterPro" id="IPR036291">
    <property type="entry name" value="NAD(P)-bd_dom_sf"/>
</dbReference>
<evidence type="ECO:0000313" key="5">
    <source>
        <dbReference type="Proteomes" id="UP001501169"/>
    </source>
</evidence>
<dbReference type="PRINTS" id="PR00081">
    <property type="entry name" value="GDHRDH"/>
</dbReference>
<reference evidence="5" key="1">
    <citation type="journal article" date="2019" name="Int. J. Syst. Evol. Microbiol.">
        <title>The Global Catalogue of Microorganisms (GCM) 10K type strain sequencing project: providing services to taxonomists for standard genome sequencing and annotation.</title>
        <authorList>
            <consortium name="The Broad Institute Genomics Platform"/>
            <consortium name="The Broad Institute Genome Sequencing Center for Infectious Disease"/>
            <person name="Wu L."/>
            <person name="Ma J."/>
        </authorList>
    </citation>
    <scope>NUCLEOTIDE SEQUENCE [LARGE SCALE GENOMIC DNA]</scope>
    <source>
        <strain evidence="5">JCM 14331</strain>
    </source>
</reference>
<evidence type="ECO:0000256" key="3">
    <source>
        <dbReference type="RuleBase" id="RU000363"/>
    </source>
</evidence>
<dbReference type="SUPFAM" id="SSF51735">
    <property type="entry name" value="NAD(P)-binding Rossmann-fold domains"/>
    <property type="match status" value="1"/>
</dbReference>
<dbReference type="NCBIfam" id="NF005095">
    <property type="entry name" value="PRK06523.1"/>
    <property type="match status" value="1"/>
</dbReference>
<dbReference type="InterPro" id="IPR002347">
    <property type="entry name" value="SDR_fam"/>
</dbReference>
<dbReference type="Proteomes" id="UP001501169">
    <property type="component" value="Unassembled WGS sequence"/>
</dbReference>
<dbReference type="InterPro" id="IPR020904">
    <property type="entry name" value="Sc_DH/Rdtase_CS"/>
</dbReference>
<comment type="caution">
    <text evidence="4">The sequence shown here is derived from an EMBL/GenBank/DDBJ whole genome shotgun (WGS) entry which is preliminary data.</text>
</comment>
<keyword evidence="5" id="KW-1185">Reference proteome</keyword>
<dbReference type="Pfam" id="PF00106">
    <property type="entry name" value="adh_short"/>
    <property type="match status" value="1"/>
</dbReference>
<dbReference type="Gene3D" id="3.40.50.720">
    <property type="entry name" value="NAD(P)-binding Rossmann-like Domain"/>
    <property type="match status" value="1"/>
</dbReference>
<dbReference type="EMBL" id="BAAAEO010000005">
    <property type="protein sequence ID" value="GAA0561930.1"/>
    <property type="molecule type" value="Genomic_DNA"/>
</dbReference>
<sequence>MNFDLHLDGLRAVVTGGTQGLGAAVVKTLTEAGARVATSARTVPAQPLQGVTYIAADLSTAEGVNHLAQTVLQDWGGADILINVLGGSKTPTGGFAAISDEHWFAELDLNLMPAVRLDRALLPKMLVQGSGVIIHVSSIQRVLPLPDSTTAYAAAKAALTTYSKSLAREVTPKGVRVLSVAPGWIETEASVAFVERMATGAGTDYEGGKKLVMDWLGGSRLAGQPSQTRLPI</sequence>
<evidence type="ECO:0000256" key="2">
    <source>
        <dbReference type="ARBA" id="ARBA00023002"/>
    </source>
</evidence>
<gene>
    <name evidence="4" type="ORF">GCM10009098_32580</name>
</gene>
<dbReference type="PROSITE" id="PS00061">
    <property type="entry name" value="ADH_SHORT"/>
    <property type="match status" value="1"/>
</dbReference>
<accession>A0ABP3PAF8</accession>
<comment type="similarity">
    <text evidence="1 3">Belongs to the short-chain dehydrogenases/reductases (SDR) family.</text>
</comment>
<name>A0ABP3PAF8_9GAMM</name>
<dbReference type="PANTHER" id="PTHR42760">
    <property type="entry name" value="SHORT-CHAIN DEHYDROGENASES/REDUCTASES FAMILY MEMBER"/>
    <property type="match status" value="1"/>
</dbReference>
<proteinExistence type="inferred from homology"/>
<organism evidence="4 5">
    <name type="scientific">Rheinheimera aquimaris</name>
    <dbReference type="NCBI Taxonomy" id="412437"/>
    <lineage>
        <taxon>Bacteria</taxon>
        <taxon>Pseudomonadati</taxon>
        <taxon>Pseudomonadota</taxon>
        <taxon>Gammaproteobacteria</taxon>
        <taxon>Chromatiales</taxon>
        <taxon>Chromatiaceae</taxon>
        <taxon>Rheinheimera</taxon>
    </lineage>
</organism>